<comment type="caution">
    <text evidence="1">The sequence shown here is derived from an EMBL/GenBank/DDBJ whole genome shotgun (WGS) entry which is preliminary data.</text>
</comment>
<sequence>MDEFKDLLSYGILMKPTSYSKLKLAIEGLTSEEWFRELYKVPSYNTTIWKNKQVKKILLDPQKIKMIKQDQYHAMKFINLVRESSK</sequence>
<protein>
    <submittedName>
        <fullName evidence="1">Uncharacterized protein</fullName>
    </submittedName>
</protein>
<reference evidence="1 2" key="1">
    <citation type="submission" date="2024-05" db="EMBL/GenBank/DDBJ databases">
        <title>The mechanism of isolation and screening of efficient mineral weathering bacteria priestia aryabhattai c4-10 with weathered biotite.</title>
        <authorList>
            <person name="Yang S."/>
        </authorList>
    </citation>
    <scope>NUCLEOTIDE SEQUENCE [LARGE SCALE GENOMIC DNA]</scope>
    <source>
        <strain evidence="1 2">C4-10</strain>
    </source>
</reference>
<evidence type="ECO:0000313" key="2">
    <source>
        <dbReference type="Proteomes" id="UP001418804"/>
    </source>
</evidence>
<dbReference type="AlphaFoldDB" id="A0ABD5KYP0"/>
<dbReference type="RefSeq" id="WP_345936352.1">
    <property type="nucleotide sequence ID" value="NZ_JBDIVD010000002.1"/>
</dbReference>
<gene>
    <name evidence="1" type="ORF">ABDD91_26425</name>
</gene>
<name>A0ABD5KYP0_PRIAR</name>
<reference evidence="1 2" key="2">
    <citation type="submission" date="2024-05" db="EMBL/GenBank/DDBJ databases">
        <authorList>
            <person name="Zheng X."/>
        </authorList>
    </citation>
    <scope>NUCLEOTIDE SEQUENCE [LARGE SCALE GENOMIC DNA]</scope>
    <source>
        <strain evidence="1 2">C4-10</strain>
    </source>
</reference>
<dbReference type="Proteomes" id="UP001418804">
    <property type="component" value="Unassembled WGS sequence"/>
</dbReference>
<organism evidence="1 2">
    <name type="scientific">Priestia aryabhattai</name>
    <name type="common">Bacillus aryabhattai</name>
    <dbReference type="NCBI Taxonomy" id="412384"/>
    <lineage>
        <taxon>Bacteria</taxon>
        <taxon>Bacillati</taxon>
        <taxon>Bacillota</taxon>
        <taxon>Bacilli</taxon>
        <taxon>Bacillales</taxon>
        <taxon>Bacillaceae</taxon>
        <taxon>Priestia</taxon>
    </lineage>
</organism>
<accession>A0ABD5KYP0</accession>
<dbReference type="EMBL" id="JBDIVD010000002">
    <property type="protein sequence ID" value="MEN3156378.1"/>
    <property type="molecule type" value="Genomic_DNA"/>
</dbReference>
<proteinExistence type="predicted"/>
<evidence type="ECO:0000313" key="1">
    <source>
        <dbReference type="EMBL" id="MEN3156378.1"/>
    </source>
</evidence>